<proteinExistence type="predicted"/>
<feature type="compositionally biased region" description="Basic and acidic residues" evidence="1">
    <location>
        <begin position="50"/>
        <end position="68"/>
    </location>
</feature>
<protein>
    <submittedName>
        <fullName evidence="2">Uncharacterized protein</fullName>
    </submittedName>
</protein>
<gene>
    <name evidence="2" type="ORF">A4U43_C06F4980</name>
</gene>
<organism evidence="2 3">
    <name type="scientific">Asparagus officinalis</name>
    <name type="common">Garden asparagus</name>
    <dbReference type="NCBI Taxonomy" id="4686"/>
    <lineage>
        <taxon>Eukaryota</taxon>
        <taxon>Viridiplantae</taxon>
        <taxon>Streptophyta</taxon>
        <taxon>Embryophyta</taxon>
        <taxon>Tracheophyta</taxon>
        <taxon>Spermatophyta</taxon>
        <taxon>Magnoliopsida</taxon>
        <taxon>Liliopsida</taxon>
        <taxon>Asparagales</taxon>
        <taxon>Asparagaceae</taxon>
        <taxon>Asparagoideae</taxon>
        <taxon>Asparagus</taxon>
    </lineage>
</organism>
<evidence type="ECO:0000313" key="3">
    <source>
        <dbReference type="Proteomes" id="UP000243459"/>
    </source>
</evidence>
<dbReference type="InterPro" id="IPR007789">
    <property type="entry name" value="DUF688"/>
</dbReference>
<evidence type="ECO:0000256" key="1">
    <source>
        <dbReference type="SAM" id="MobiDB-lite"/>
    </source>
</evidence>
<dbReference type="AlphaFoldDB" id="A0A5P1EKH1"/>
<dbReference type="Pfam" id="PF05097">
    <property type="entry name" value="DUF688"/>
    <property type="match status" value="1"/>
</dbReference>
<dbReference type="Gramene" id="ONK66183">
    <property type="protein sequence ID" value="ONK66183"/>
    <property type="gene ID" value="A4U43_C06F4980"/>
</dbReference>
<name>A0A5P1EKH1_ASPOF</name>
<reference evidence="3" key="1">
    <citation type="journal article" date="2017" name="Nat. Commun.">
        <title>The asparagus genome sheds light on the origin and evolution of a young Y chromosome.</title>
        <authorList>
            <person name="Harkess A."/>
            <person name="Zhou J."/>
            <person name="Xu C."/>
            <person name="Bowers J.E."/>
            <person name="Van der Hulst R."/>
            <person name="Ayyampalayam S."/>
            <person name="Mercati F."/>
            <person name="Riccardi P."/>
            <person name="McKain M.R."/>
            <person name="Kakrana A."/>
            <person name="Tang H."/>
            <person name="Ray J."/>
            <person name="Groenendijk J."/>
            <person name="Arikit S."/>
            <person name="Mathioni S.M."/>
            <person name="Nakano M."/>
            <person name="Shan H."/>
            <person name="Telgmann-Rauber A."/>
            <person name="Kanno A."/>
            <person name="Yue Z."/>
            <person name="Chen H."/>
            <person name="Li W."/>
            <person name="Chen Y."/>
            <person name="Xu X."/>
            <person name="Zhang Y."/>
            <person name="Luo S."/>
            <person name="Chen H."/>
            <person name="Gao J."/>
            <person name="Mao Z."/>
            <person name="Pires J.C."/>
            <person name="Luo M."/>
            <person name="Kudrna D."/>
            <person name="Wing R.A."/>
            <person name="Meyers B.C."/>
            <person name="Yi K."/>
            <person name="Kong H."/>
            <person name="Lavrijsen P."/>
            <person name="Sunseri F."/>
            <person name="Falavigna A."/>
            <person name="Ye Y."/>
            <person name="Leebens-Mack J.H."/>
            <person name="Chen G."/>
        </authorList>
    </citation>
    <scope>NUCLEOTIDE SEQUENCE [LARGE SCALE GENOMIC DNA]</scope>
    <source>
        <strain evidence="3">cv. DH0086</strain>
    </source>
</reference>
<dbReference type="PANTHER" id="PTHR33671">
    <property type="entry name" value="N-METHYLTRANSFERASE, PUTATIVE (DUF688)-RELATED"/>
    <property type="match status" value="1"/>
</dbReference>
<dbReference type="EMBL" id="CM007386">
    <property type="protein sequence ID" value="ONK66183.1"/>
    <property type="molecule type" value="Genomic_DNA"/>
</dbReference>
<feature type="region of interest" description="Disordered" evidence="1">
    <location>
        <begin position="31"/>
        <end position="93"/>
    </location>
</feature>
<keyword evidence="3" id="KW-1185">Reference proteome</keyword>
<evidence type="ECO:0000313" key="2">
    <source>
        <dbReference type="EMBL" id="ONK66183.1"/>
    </source>
</evidence>
<dbReference type="PANTHER" id="PTHR33671:SF2">
    <property type="entry name" value="N-METHYLTRANSFERASE, PUTATIVE (DUF688)-RELATED"/>
    <property type="match status" value="1"/>
</dbReference>
<dbReference type="Proteomes" id="UP000243459">
    <property type="component" value="Chromosome 6"/>
</dbReference>
<feature type="region of interest" description="Disordered" evidence="1">
    <location>
        <begin position="1"/>
        <end position="20"/>
    </location>
</feature>
<accession>A0A5P1EKH1</accession>
<sequence>MFKDPGSVLSSFVPDIEDTSSPVHEIKRKVLFGDFETPHSSSRKPPASIRAREPGKMVERTESGEQRRVRFPNGADFAHEEEGTSCSCDEDEDEEECHDKNRPFLSKGCGLIPKFCLLNPIPGMKVSGQRLRPDSVRRVRGAGAEEEVRSRTLLYFLCNFP</sequence>